<dbReference type="Pfam" id="PF00085">
    <property type="entry name" value="Thioredoxin"/>
    <property type="match status" value="1"/>
</dbReference>
<dbReference type="PANTHER" id="PTHR45672">
    <property type="entry name" value="PROTEIN DISULFIDE-ISOMERASE C17H9.14C-RELATED"/>
    <property type="match status" value="1"/>
</dbReference>
<comment type="caution">
    <text evidence="2">The sequence shown here is derived from an EMBL/GenBank/DDBJ whole genome shotgun (WGS) entry which is preliminary data.</text>
</comment>
<evidence type="ECO:0000259" key="1">
    <source>
        <dbReference type="Pfam" id="PF00085"/>
    </source>
</evidence>
<dbReference type="EMBL" id="CAXITT010000208">
    <property type="protein sequence ID" value="CAL1535695.1"/>
    <property type="molecule type" value="Genomic_DNA"/>
</dbReference>
<dbReference type="Proteomes" id="UP001497497">
    <property type="component" value="Unassembled WGS sequence"/>
</dbReference>
<proteinExistence type="predicted"/>
<evidence type="ECO:0000313" key="3">
    <source>
        <dbReference type="Proteomes" id="UP001497497"/>
    </source>
</evidence>
<dbReference type="InterPro" id="IPR013766">
    <property type="entry name" value="Thioredoxin_domain"/>
</dbReference>
<dbReference type="InterPro" id="IPR036249">
    <property type="entry name" value="Thioredoxin-like_sf"/>
</dbReference>
<keyword evidence="3" id="KW-1185">Reference proteome</keyword>
<dbReference type="Gene3D" id="3.40.30.10">
    <property type="entry name" value="Glutaredoxin"/>
    <property type="match status" value="1"/>
</dbReference>
<protein>
    <recommendedName>
        <fullName evidence="1">Thioredoxin domain-containing protein</fullName>
    </recommendedName>
</protein>
<sequence>MSRKIVPVQPDKFVHSEKVMGLLECNFFEFLNDKQSALVMFYNPNCANCLRSRGHYARAAKFTKRDGHAYAAVDCTTETDLCKREGISRLPTYQLYSKGMYISHRDFPMDYLRMNDFIDAGFTIPQLKPNPQQDPPCTRKSKY</sequence>
<dbReference type="GO" id="GO:0005783">
    <property type="term" value="C:endoplasmic reticulum"/>
    <property type="evidence" value="ECO:0007669"/>
    <property type="project" value="TreeGrafter"/>
</dbReference>
<dbReference type="PANTHER" id="PTHR45672:SF2">
    <property type="entry name" value="PROTEIN DISULFIDE-ISOMERASE A5"/>
    <property type="match status" value="1"/>
</dbReference>
<dbReference type="AlphaFoldDB" id="A0AAV2HNR8"/>
<gene>
    <name evidence="2" type="ORF">GSLYS_00009655001</name>
</gene>
<dbReference type="GO" id="GO:0006457">
    <property type="term" value="P:protein folding"/>
    <property type="evidence" value="ECO:0007669"/>
    <property type="project" value="TreeGrafter"/>
</dbReference>
<organism evidence="2 3">
    <name type="scientific">Lymnaea stagnalis</name>
    <name type="common">Great pond snail</name>
    <name type="synonym">Helix stagnalis</name>
    <dbReference type="NCBI Taxonomy" id="6523"/>
    <lineage>
        <taxon>Eukaryota</taxon>
        <taxon>Metazoa</taxon>
        <taxon>Spiralia</taxon>
        <taxon>Lophotrochozoa</taxon>
        <taxon>Mollusca</taxon>
        <taxon>Gastropoda</taxon>
        <taxon>Heterobranchia</taxon>
        <taxon>Euthyneura</taxon>
        <taxon>Panpulmonata</taxon>
        <taxon>Hygrophila</taxon>
        <taxon>Lymnaeoidea</taxon>
        <taxon>Lymnaeidae</taxon>
        <taxon>Lymnaea</taxon>
    </lineage>
</organism>
<dbReference type="CDD" id="cd02961">
    <property type="entry name" value="PDI_a_family"/>
    <property type="match status" value="1"/>
</dbReference>
<name>A0AAV2HNR8_LYMST</name>
<evidence type="ECO:0000313" key="2">
    <source>
        <dbReference type="EMBL" id="CAL1535695.1"/>
    </source>
</evidence>
<dbReference type="InterPro" id="IPR051063">
    <property type="entry name" value="PDI"/>
</dbReference>
<dbReference type="GO" id="GO:0003756">
    <property type="term" value="F:protein disulfide isomerase activity"/>
    <property type="evidence" value="ECO:0007669"/>
    <property type="project" value="TreeGrafter"/>
</dbReference>
<dbReference type="SUPFAM" id="SSF52833">
    <property type="entry name" value="Thioredoxin-like"/>
    <property type="match status" value="1"/>
</dbReference>
<feature type="domain" description="Thioredoxin" evidence="1">
    <location>
        <begin position="23"/>
        <end position="104"/>
    </location>
</feature>
<accession>A0AAV2HNR8</accession>
<reference evidence="2 3" key="1">
    <citation type="submission" date="2024-04" db="EMBL/GenBank/DDBJ databases">
        <authorList>
            <consortium name="Genoscope - CEA"/>
            <person name="William W."/>
        </authorList>
    </citation>
    <scope>NUCLEOTIDE SEQUENCE [LARGE SCALE GENOMIC DNA]</scope>
</reference>